<proteinExistence type="predicted"/>
<keyword evidence="2" id="KW-1185">Reference proteome</keyword>
<dbReference type="HOGENOM" id="CLU_2395670_0_0_7"/>
<dbReference type="KEGG" id="hfe:HFELIS_15500"/>
<sequence>MEAIQARNLKRLENFNAQNTQIKIKGTFKQNPTKEEIEQVKEVLAKGSIHPKSLQLEEGVASYVYQAPHASVHTTQNKQDIKVFDVYPRDTPT</sequence>
<dbReference type="Proteomes" id="UP000007934">
    <property type="component" value="Chromosome"/>
</dbReference>
<reference evidence="1 2" key="1">
    <citation type="journal article" date="2011" name="Genome Biol. Evol.">
        <title>Comparative whole genome sequence analysis of the carcinogenic bacterial model pathogen Helicobacter felis.</title>
        <authorList>
            <person name="Arnold I.C."/>
            <person name="Zigova Z."/>
            <person name="Holden M."/>
            <person name="Lawley T.D."/>
            <person name="Rad R."/>
            <person name="Dougan G."/>
            <person name="Falkow S."/>
            <person name="Bentley S.D."/>
            <person name="Muller A."/>
        </authorList>
    </citation>
    <scope>NUCLEOTIDE SEQUENCE [LARGE SCALE GENOMIC DNA]</scope>
    <source>
        <strain evidence="2">ATCC 49179 / CCUG 28539 / NCTC 12436 / CS1</strain>
    </source>
</reference>
<organism evidence="1 2">
    <name type="scientific">Helicobacter felis (strain ATCC 49179 / CCUG 28539 / NCTC 12436 / CS1)</name>
    <dbReference type="NCBI Taxonomy" id="936155"/>
    <lineage>
        <taxon>Bacteria</taxon>
        <taxon>Pseudomonadati</taxon>
        <taxon>Campylobacterota</taxon>
        <taxon>Epsilonproteobacteria</taxon>
        <taxon>Campylobacterales</taxon>
        <taxon>Helicobacteraceae</taxon>
        <taxon>Helicobacter</taxon>
    </lineage>
</organism>
<dbReference type="GeneID" id="36133547"/>
<dbReference type="AlphaFoldDB" id="E7AB76"/>
<protein>
    <submittedName>
        <fullName evidence="1">Uncharacterized protein</fullName>
    </submittedName>
</protein>
<dbReference type="RefSeq" id="WP_013469995.1">
    <property type="nucleotide sequence ID" value="NC_014810.2"/>
</dbReference>
<name>E7AB76_HELFC</name>
<evidence type="ECO:0000313" key="2">
    <source>
        <dbReference type="Proteomes" id="UP000007934"/>
    </source>
</evidence>
<accession>E7AB76</accession>
<gene>
    <name evidence="1" type="ordered locus">Hfelis_15500</name>
</gene>
<evidence type="ECO:0000313" key="1">
    <source>
        <dbReference type="EMBL" id="CBY83634.1"/>
    </source>
</evidence>
<dbReference type="EMBL" id="FQ670179">
    <property type="protein sequence ID" value="CBY83634.1"/>
    <property type="molecule type" value="Genomic_DNA"/>
</dbReference>